<keyword evidence="9" id="KW-1185">Reference proteome</keyword>
<evidence type="ECO:0000313" key="8">
    <source>
        <dbReference type="EMBL" id="MCS0611096.1"/>
    </source>
</evidence>
<dbReference type="InterPro" id="IPR051401">
    <property type="entry name" value="GtrA_CellWall_Glycosyl"/>
</dbReference>
<feature type="transmembrane region" description="Helical" evidence="6">
    <location>
        <begin position="12"/>
        <end position="35"/>
    </location>
</feature>
<feature type="transmembrane region" description="Helical" evidence="6">
    <location>
        <begin position="71"/>
        <end position="93"/>
    </location>
</feature>
<evidence type="ECO:0000256" key="2">
    <source>
        <dbReference type="ARBA" id="ARBA00009399"/>
    </source>
</evidence>
<reference evidence="8 9" key="1">
    <citation type="submission" date="2022-08" db="EMBL/GenBank/DDBJ databases">
        <title>Reclassification of Massilia species as members of the genera Telluria, Duganella, Pseudoduganella, Mokoshia gen. nov. and Zemynaea gen. nov. using orthogonal and non-orthogonal genome-based approaches.</title>
        <authorList>
            <person name="Bowman J.P."/>
        </authorList>
    </citation>
    <scope>NUCLEOTIDE SEQUENCE [LARGE SCALE GENOMIC DNA]</scope>
    <source>
        <strain evidence="8 9">JCM 31607</strain>
    </source>
</reference>
<dbReference type="RefSeq" id="WP_258858625.1">
    <property type="nucleotide sequence ID" value="NZ_JANUGV010000014.1"/>
</dbReference>
<proteinExistence type="inferred from homology"/>
<keyword evidence="4 6" id="KW-1133">Transmembrane helix</keyword>
<gene>
    <name evidence="8" type="ORF">NX773_23325</name>
</gene>
<evidence type="ECO:0000256" key="1">
    <source>
        <dbReference type="ARBA" id="ARBA00004141"/>
    </source>
</evidence>
<dbReference type="EMBL" id="JANUGV010000014">
    <property type="protein sequence ID" value="MCS0611096.1"/>
    <property type="molecule type" value="Genomic_DNA"/>
</dbReference>
<sequence>MPEHVALPRFVLYAAAGAVGTAGHYAVLAALVWAAWLAPDLASMCGALVGAGINFLLNARLTFRRRATLTAAWRFGVTALAAAAANGLAMALLTRGLRVPWLAAQVLVTALLLTLTFLVNSRWTFRSNPR</sequence>
<evidence type="ECO:0000313" key="9">
    <source>
        <dbReference type="Proteomes" id="UP001205861"/>
    </source>
</evidence>
<keyword evidence="5 6" id="KW-0472">Membrane</keyword>
<dbReference type="InterPro" id="IPR007267">
    <property type="entry name" value="GtrA_DPMS_TM"/>
</dbReference>
<dbReference type="PANTHER" id="PTHR38459:SF1">
    <property type="entry name" value="PROPHAGE BACTOPRENOL-LINKED GLUCOSE TRANSLOCASE HOMOLOG"/>
    <property type="match status" value="1"/>
</dbReference>
<feature type="transmembrane region" description="Helical" evidence="6">
    <location>
        <begin position="41"/>
        <end position="59"/>
    </location>
</feature>
<dbReference type="PANTHER" id="PTHR38459">
    <property type="entry name" value="PROPHAGE BACTOPRENOL-LINKED GLUCOSE TRANSLOCASE HOMOLOG"/>
    <property type="match status" value="1"/>
</dbReference>
<accession>A0ABT2BRG2</accession>
<comment type="similarity">
    <text evidence="2">Belongs to the GtrA family.</text>
</comment>
<evidence type="ECO:0000256" key="5">
    <source>
        <dbReference type="ARBA" id="ARBA00023136"/>
    </source>
</evidence>
<feature type="transmembrane region" description="Helical" evidence="6">
    <location>
        <begin position="99"/>
        <end position="120"/>
    </location>
</feature>
<feature type="domain" description="GtrA/DPMS transmembrane" evidence="7">
    <location>
        <begin position="13"/>
        <end position="125"/>
    </location>
</feature>
<organism evidence="8 9">
    <name type="scientific">Massilia solisilvae</name>
    <dbReference type="NCBI Taxonomy" id="1811225"/>
    <lineage>
        <taxon>Bacteria</taxon>
        <taxon>Pseudomonadati</taxon>
        <taxon>Pseudomonadota</taxon>
        <taxon>Betaproteobacteria</taxon>
        <taxon>Burkholderiales</taxon>
        <taxon>Oxalobacteraceae</taxon>
        <taxon>Telluria group</taxon>
        <taxon>Massilia</taxon>
    </lineage>
</organism>
<evidence type="ECO:0000259" key="7">
    <source>
        <dbReference type="Pfam" id="PF04138"/>
    </source>
</evidence>
<protein>
    <submittedName>
        <fullName evidence="8">GtrA family protein</fullName>
    </submittedName>
</protein>
<comment type="subcellular location">
    <subcellularLocation>
        <location evidence="1">Membrane</location>
        <topology evidence="1">Multi-pass membrane protein</topology>
    </subcellularLocation>
</comment>
<evidence type="ECO:0000256" key="4">
    <source>
        <dbReference type="ARBA" id="ARBA00022989"/>
    </source>
</evidence>
<dbReference type="Proteomes" id="UP001205861">
    <property type="component" value="Unassembled WGS sequence"/>
</dbReference>
<evidence type="ECO:0000256" key="3">
    <source>
        <dbReference type="ARBA" id="ARBA00022692"/>
    </source>
</evidence>
<keyword evidence="3 6" id="KW-0812">Transmembrane</keyword>
<name>A0ABT2BRG2_9BURK</name>
<evidence type="ECO:0000256" key="6">
    <source>
        <dbReference type="SAM" id="Phobius"/>
    </source>
</evidence>
<comment type="caution">
    <text evidence="8">The sequence shown here is derived from an EMBL/GenBank/DDBJ whole genome shotgun (WGS) entry which is preliminary data.</text>
</comment>
<dbReference type="Pfam" id="PF04138">
    <property type="entry name" value="GtrA_DPMS_TM"/>
    <property type="match status" value="1"/>
</dbReference>